<sequence length="103" mass="12020">MEVGNRLTYAEQKSCQNYLFFFICCPMSNPQPILRKKDEKKRSANFIIGCKMTDVASISEKANCWKKIETEFNAINVETPRSDKVLRKKYGNMKKEGKEKNCR</sequence>
<comment type="function">
    <text evidence="5">Involved in transvection phenomena (= synapsis-dependent gene expression), where the synaptic pairing of chromosomes carrying genes with which zeste interacts influences the expression of these genes. Zeste binds to DNA and stimulates transcription from a nearby promoter.</text>
</comment>
<organism evidence="7 8">
    <name type="scientific">Molorchus minor</name>
    <dbReference type="NCBI Taxonomy" id="1323400"/>
    <lineage>
        <taxon>Eukaryota</taxon>
        <taxon>Metazoa</taxon>
        <taxon>Ecdysozoa</taxon>
        <taxon>Arthropoda</taxon>
        <taxon>Hexapoda</taxon>
        <taxon>Insecta</taxon>
        <taxon>Pterygota</taxon>
        <taxon>Neoptera</taxon>
        <taxon>Endopterygota</taxon>
        <taxon>Coleoptera</taxon>
        <taxon>Polyphaga</taxon>
        <taxon>Cucujiformia</taxon>
        <taxon>Chrysomeloidea</taxon>
        <taxon>Cerambycidae</taxon>
        <taxon>Lamiinae</taxon>
        <taxon>Monochamini</taxon>
        <taxon>Molorchus</taxon>
    </lineage>
</organism>
<proteinExistence type="predicted"/>
<dbReference type="InterPro" id="IPR028002">
    <property type="entry name" value="Myb_DNA-bind_5"/>
</dbReference>
<evidence type="ECO:0000313" key="7">
    <source>
        <dbReference type="EMBL" id="KAJ8982489.1"/>
    </source>
</evidence>
<evidence type="ECO:0000256" key="2">
    <source>
        <dbReference type="ARBA" id="ARBA00016807"/>
    </source>
</evidence>
<evidence type="ECO:0000256" key="5">
    <source>
        <dbReference type="ARBA" id="ARBA00025466"/>
    </source>
</evidence>
<gene>
    <name evidence="7" type="ORF">NQ317_019273</name>
</gene>
<dbReference type="Pfam" id="PF13873">
    <property type="entry name" value="Myb_DNA-bind_5"/>
    <property type="match status" value="1"/>
</dbReference>
<keyword evidence="4" id="KW-0804">Transcription</keyword>
<dbReference type="Proteomes" id="UP001162164">
    <property type="component" value="Unassembled WGS sequence"/>
</dbReference>
<dbReference type="EMBL" id="JAPWTJ010000120">
    <property type="protein sequence ID" value="KAJ8982489.1"/>
    <property type="molecule type" value="Genomic_DNA"/>
</dbReference>
<reference evidence="7" key="1">
    <citation type="journal article" date="2023" name="Insect Mol. Biol.">
        <title>Genome sequencing provides insights into the evolution of gene families encoding plant cell wall-degrading enzymes in longhorned beetles.</title>
        <authorList>
            <person name="Shin N.R."/>
            <person name="Okamura Y."/>
            <person name="Kirsch R."/>
            <person name="Pauchet Y."/>
        </authorList>
    </citation>
    <scope>NUCLEOTIDE SEQUENCE</scope>
    <source>
        <strain evidence="7">MMC_N1</strain>
    </source>
</reference>
<evidence type="ECO:0000256" key="4">
    <source>
        <dbReference type="ARBA" id="ARBA00023163"/>
    </source>
</evidence>
<accession>A0ABQ9JWP7</accession>
<keyword evidence="3" id="KW-0805">Transcription regulation</keyword>
<feature type="domain" description="Myb/SANT-like DNA-binding" evidence="6">
    <location>
        <begin position="47"/>
        <end position="101"/>
    </location>
</feature>
<evidence type="ECO:0000256" key="3">
    <source>
        <dbReference type="ARBA" id="ARBA00023015"/>
    </source>
</evidence>
<evidence type="ECO:0000256" key="1">
    <source>
        <dbReference type="ARBA" id="ARBA00011764"/>
    </source>
</evidence>
<evidence type="ECO:0000259" key="6">
    <source>
        <dbReference type="Pfam" id="PF13873"/>
    </source>
</evidence>
<comment type="subunit">
    <text evidence="1">Self-associates forming complexes of several hundred monomers.</text>
</comment>
<protein>
    <recommendedName>
        <fullName evidence="2">Regulatory protein zeste</fullName>
    </recommendedName>
</protein>
<name>A0ABQ9JWP7_9CUCU</name>
<comment type="caution">
    <text evidence="7">The sequence shown here is derived from an EMBL/GenBank/DDBJ whole genome shotgun (WGS) entry which is preliminary data.</text>
</comment>
<evidence type="ECO:0000313" key="8">
    <source>
        <dbReference type="Proteomes" id="UP001162164"/>
    </source>
</evidence>
<keyword evidence="8" id="KW-1185">Reference proteome</keyword>